<reference evidence="1 2" key="1">
    <citation type="submission" date="2018-11" db="EMBL/GenBank/DDBJ databases">
        <title>Tabrizicola sp. isolated from sediment of alpine lake.</title>
        <authorList>
            <person name="Liu Z."/>
        </authorList>
    </citation>
    <scope>NUCLEOTIDE SEQUENCE [LARGE SCALE GENOMIC DNA]</scope>
    <source>
        <strain evidence="1 2">DRYC-M-16</strain>
    </source>
</reference>
<dbReference type="InterPro" id="IPR003374">
    <property type="entry name" value="ApbE-like_sf"/>
</dbReference>
<evidence type="ECO:0000313" key="2">
    <source>
        <dbReference type="Proteomes" id="UP000297741"/>
    </source>
</evidence>
<dbReference type="PIRSF" id="PIRSF006421">
    <property type="entry name" value="UCP006421"/>
    <property type="match status" value="1"/>
</dbReference>
<dbReference type="NCBIfam" id="NF003322">
    <property type="entry name" value="PRK04334.1-2"/>
    <property type="match status" value="1"/>
</dbReference>
<organism evidence="1 2">
    <name type="scientific">Pseudotabrizicola sediminis</name>
    <dbReference type="NCBI Taxonomy" id="2486418"/>
    <lineage>
        <taxon>Bacteria</taxon>
        <taxon>Pseudomonadati</taxon>
        <taxon>Pseudomonadota</taxon>
        <taxon>Alphaproteobacteria</taxon>
        <taxon>Rhodobacterales</taxon>
        <taxon>Paracoccaceae</taxon>
        <taxon>Pseudotabrizicola</taxon>
    </lineage>
</organism>
<name>A0ABY2KPF3_9RHOB</name>
<dbReference type="EMBL" id="RPEM01000006">
    <property type="protein sequence ID" value="TGD43293.1"/>
    <property type="molecule type" value="Genomic_DNA"/>
</dbReference>
<proteinExistence type="predicted"/>
<gene>
    <name evidence="1" type="ORF">EEB11_10810</name>
</gene>
<evidence type="ECO:0000313" key="1">
    <source>
        <dbReference type="EMBL" id="TGD43293.1"/>
    </source>
</evidence>
<dbReference type="SUPFAM" id="SSF143631">
    <property type="entry name" value="ApbE-like"/>
    <property type="match status" value="1"/>
</dbReference>
<dbReference type="RefSeq" id="WP_135431195.1">
    <property type="nucleotide sequence ID" value="NZ_RPEM01000006.1"/>
</dbReference>
<dbReference type="Gene3D" id="3.10.520.10">
    <property type="entry name" value="ApbE-like domains"/>
    <property type="match status" value="1"/>
</dbReference>
<dbReference type="InterPro" id="IPR007183">
    <property type="entry name" value="UPF0280"/>
</dbReference>
<keyword evidence="2" id="KW-1185">Reference proteome</keyword>
<sequence length="278" mass="28441">MTGAMIARLPDGRMHLHHGPIDIIAQAWGDASAVAAGERRAAERFGSVLAELAAELPVLRSEGGQPTGAIGRVMAQATAAFAPRFITPMAAVAGAVADAVLAALSVPGVTRAYVNNGGDIALHLMPGESLTCAIAAQPGFPDRITVRAEDAVRGIATSGWRGRSWSLGIADSVTVLGRTAAMADAAATMIANALDLPGHPGISRRPAVDMQADSDLGTRQVTVGVTGLTGDDITRALAAGEAMAQTLRTHGRIEAAALFLHAEMRTLGPIALKEPALV</sequence>
<accession>A0ABY2KPF3</accession>
<protein>
    <submittedName>
        <fullName evidence="1">UPF0280 family protein</fullName>
    </submittedName>
</protein>
<dbReference type="Proteomes" id="UP000297741">
    <property type="component" value="Unassembled WGS sequence"/>
</dbReference>
<comment type="caution">
    <text evidence="1">The sequence shown here is derived from an EMBL/GenBank/DDBJ whole genome shotgun (WGS) entry which is preliminary data.</text>
</comment>